<dbReference type="SUPFAM" id="SSF48371">
    <property type="entry name" value="ARM repeat"/>
    <property type="match status" value="1"/>
</dbReference>
<reference evidence="3 4" key="1">
    <citation type="submission" date="2009-03" db="EMBL/GenBank/DDBJ databases">
        <title>Comparison of the complete genome sequences of Rhodococcus erythropolis PR4 and Rhodococcus opacus B4.</title>
        <authorList>
            <person name="Takarada H."/>
            <person name="Sekine M."/>
            <person name="Hosoyama A."/>
            <person name="Yamada R."/>
            <person name="Fujisawa T."/>
            <person name="Omata S."/>
            <person name="Shimizu A."/>
            <person name="Tsukatani N."/>
            <person name="Tanikawa S."/>
            <person name="Fujita N."/>
            <person name="Harayama S."/>
        </authorList>
    </citation>
    <scope>NUCLEOTIDE SEQUENCE [LARGE SCALE GENOMIC DNA]</scope>
    <source>
        <strain evidence="3 4">B4</strain>
    </source>
</reference>
<dbReference type="AlphaFoldDB" id="C1B4N5"/>
<evidence type="ECO:0000313" key="3">
    <source>
        <dbReference type="EMBL" id="BAH55224.1"/>
    </source>
</evidence>
<dbReference type="HOGENOM" id="CLU_454049_0_0_11"/>
<evidence type="ECO:0000313" key="4">
    <source>
        <dbReference type="Proteomes" id="UP000002212"/>
    </source>
</evidence>
<feature type="chain" id="PRO_5038761831" evidence="2">
    <location>
        <begin position="20"/>
        <end position="601"/>
    </location>
</feature>
<keyword evidence="1" id="KW-0472">Membrane</keyword>
<dbReference type="PANTHER" id="PTHR37813">
    <property type="entry name" value="FELS-2 PROPHAGE PROTEIN"/>
    <property type="match status" value="1"/>
</dbReference>
<organism evidence="3 4">
    <name type="scientific">Rhodococcus opacus (strain B4)</name>
    <dbReference type="NCBI Taxonomy" id="632772"/>
    <lineage>
        <taxon>Bacteria</taxon>
        <taxon>Bacillati</taxon>
        <taxon>Actinomycetota</taxon>
        <taxon>Actinomycetes</taxon>
        <taxon>Mycobacteriales</taxon>
        <taxon>Nocardiaceae</taxon>
        <taxon>Rhodococcus</taxon>
    </lineage>
</organism>
<keyword evidence="2" id="KW-0732">Signal</keyword>
<keyword evidence="1" id="KW-0812">Transmembrane</keyword>
<dbReference type="KEGG" id="rop:ROP_69770"/>
<gene>
    <name evidence="3" type="ordered locus">ROP_69770</name>
</gene>
<evidence type="ECO:0000256" key="2">
    <source>
        <dbReference type="SAM" id="SignalP"/>
    </source>
</evidence>
<feature type="transmembrane region" description="Helical" evidence="1">
    <location>
        <begin position="253"/>
        <end position="271"/>
    </location>
</feature>
<dbReference type="Proteomes" id="UP000002212">
    <property type="component" value="Chromosome"/>
</dbReference>
<dbReference type="EMBL" id="AP011115">
    <property type="protein sequence ID" value="BAH55224.1"/>
    <property type="molecule type" value="Genomic_DNA"/>
</dbReference>
<protein>
    <submittedName>
        <fullName evidence="3">Hypothetical membrane protein</fullName>
    </submittedName>
</protein>
<dbReference type="RefSeq" id="WP_015890649.1">
    <property type="nucleotide sequence ID" value="NC_012522.1"/>
</dbReference>
<dbReference type="PATRIC" id="fig|632772.20.peg.7281"/>
<keyword evidence="1" id="KW-1133">Transmembrane helix</keyword>
<proteinExistence type="predicted"/>
<evidence type="ECO:0000256" key="1">
    <source>
        <dbReference type="SAM" id="Phobius"/>
    </source>
</evidence>
<dbReference type="PANTHER" id="PTHR37813:SF1">
    <property type="entry name" value="FELS-2 PROPHAGE PROTEIN"/>
    <property type="match status" value="1"/>
</dbReference>
<dbReference type="OrthoDB" id="4454366at2"/>
<feature type="transmembrane region" description="Helical" evidence="1">
    <location>
        <begin position="24"/>
        <end position="42"/>
    </location>
</feature>
<name>C1B4N5_RHOOB</name>
<feature type="transmembrane region" description="Helical" evidence="1">
    <location>
        <begin position="278"/>
        <end position="298"/>
    </location>
</feature>
<feature type="signal peptide" evidence="2">
    <location>
        <begin position="1"/>
        <end position="19"/>
    </location>
</feature>
<accession>C1B4N5</accession>
<dbReference type="STRING" id="632772.ROP_69770"/>
<sequence>MAGLGIAMAGMAAAGVAAGAVASAAAAGMTAAIGGALIYFAAKNQEVKDSFTSLKDHVTQSMTDLTGPLVEPLKQFALQARGAFDALAPSISNIVGLLGPMITQIGDKLTPLAQKLGPMLESAFRAGQGPLLAFIDGLGPVTDGMKGFFDAVNRPEVLAFVTTLMTTIGQLLPIIGELLVSLTPIGTAVLPLLVTAFQAVSDVITGTLVPAFTTIGTFLGEHPGLVQGLVAAFVGLKVAMIAAQLAIVLYNGVAVAVRVATIAWTAVQWLLNASMYGFPLVWIIAAIVAVIAIVWLLISNWDTVKAFLLACWEAIKSAAITVWNAILNFLQATWNTIKSVVMGAINFVVNWISNGWSMVFSTATSVWNSIVNFLQNAWNNIRNAVTNGVNEVRNIVTNTFNNILSFIGGLAGRFYTIGVQMIQGLINGVRAMASNIASAARSVVEGAINAAKSALSIGSPSKLFRQFGIWTGEGYVLGIKDEAKAVEKAGASIGIAAQKGFESKPFFSAGLTIGEQVAEGIKKASSSVASAASGLSGIATARLGGWEGRLEFDAAVTGRGGAGSTITLNVQSGISSPEETGRAVVTAIQDFERVNGSRWRE</sequence>
<dbReference type="InterPro" id="IPR016024">
    <property type="entry name" value="ARM-type_fold"/>
</dbReference>
<dbReference type="Gene3D" id="1.20.120.20">
    <property type="entry name" value="Apolipoprotein"/>
    <property type="match status" value="1"/>
</dbReference>